<dbReference type="SUPFAM" id="SSF53098">
    <property type="entry name" value="Ribonuclease H-like"/>
    <property type="match status" value="1"/>
</dbReference>
<evidence type="ECO:0000259" key="3">
    <source>
        <dbReference type="Pfam" id="PF01612"/>
    </source>
</evidence>
<dbReference type="GO" id="GO:0005737">
    <property type="term" value="C:cytoplasm"/>
    <property type="evidence" value="ECO:0007669"/>
    <property type="project" value="TreeGrafter"/>
</dbReference>
<sequence>MESDDVTIHELATDFDDKEMYSIDFYGANLIVTVTSSPAVVRNWIQSTWWIYRSYRHRFVVGLGVQWNPYSDEPAGTLQLCVGSRCLIFQLTHTDSVPNILRRFLDDPNTTFVGIWNHSDERRLLESDHKLALSSTPKDLRYSVADRYDEPELRGASMETLVSRFFGYDGLRKDPNVSMSNWNADWLTDEQVLYAAVDAYVSFQMGKVMF</sequence>
<proteinExistence type="predicted"/>
<dbReference type="Gene3D" id="3.30.420.10">
    <property type="entry name" value="Ribonuclease H-like superfamily/Ribonuclease H"/>
    <property type="match status" value="1"/>
</dbReference>
<name>A0A2G5EZD5_AQUCA</name>
<dbReference type="InterPro" id="IPR036397">
    <property type="entry name" value="RNaseH_sf"/>
</dbReference>
<dbReference type="GO" id="GO:0003676">
    <property type="term" value="F:nucleic acid binding"/>
    <property type="evidence" value="ECO:0007669"/>
    <property type="project" value="InterPro"/>
</dbReference>
<evidence type="ECO:0000313" key="4">
    <source>
        <dbReference type="EMBL" id="PIA61007.1"/>
    </source>
</evidence>
<dbReference type="InterPro" id="IPR012337">
    <property type="entry name" value="RNaseH-like_sf"/>
</dbReference>
<dbReference type="InterPro" id="IPR002562">
    <property type="entry name" value="3'-5'_exonuclease_dom"/>
</dbReference>
<gene>
    <name evidence="4" type="ORF">AQUCO_00300495v1</name>
</gene>
<dbReference type="AlphaFoldDB" id="A0A2G5EZD5"/>
<dbReference type="GO" id="GO:0005634">
    <property type="term" value="C:nucleus"/>
    <property type="evidence" value="ECO:0007669"/>
    <property type="project" value="TreeGrafter"/>
</dbReference>
<keyword evidence="1" id="KW-0540">Nuclease</keyword>
<feature type="domain" description="3'-5' exonuclease" evidence="3">
    <location>
        <begin position="77"/>
        <end position="204"/>
    </location>
</feature>
<reference evidence="4 5" key="1">
    <citation type="submission" date="2017-09" db="EMBL/GenBank/DDBJ databases">
        <title>WGS assembly of Aquilegia coerulea Goldsmith.</title>
        <authorList>
            <person name="Hodges S."/>
            <person name="Kramer E."/>
            <person name="Nordborg M."/>
            <person name="Tomkins J."/>
            <person name="Borevitz J."/>
            <person name="Derieg N."/>
            <person name="Yan J."/>
            <person name="Mihaltcheva S."/>
            <person name="Hayes R.D."/>
            <person name="Rokhsar D."/>
        </authorList>
    </citation>
    <scope>NUCLEOTIDE SEQUENCE [LARGE SCALE GENOMIC DNA]</scope>
    <source>
        <strain evidence="5">cv. Goldsmith</strain>
    </source>
</reference>
<dbReference type="InterPro" id="IPR051132">
    <property type="entry name" value="3-5_Exonuclease_domain"/>
</dbReference>
<dbReference type="PANTHER" id="PTHR13620:SF59">
    <property type="entry name" value="POLYNUCLEOTIDYL TRANSFERASE, RIBONUCLEASE H-LIKE SUPERFAMILY PROTEIN"/>
    <property type="match status" value="1"/>
</dbReference>
<dbReference type="GO" id="GO:0006139">
    <property type="term" value="P:nucleobase-containing compound metabolic process"/>
    <property type="evidence" value="ECO:0007669"/>
    <property type="project" value="InterPro"/>
</dbReference>
<organism evidence="4 5">
    <name type="scientific">Aquilegia coerulea</name>
    <name type="common">Rocky mountain columbine</name>
    <dbReference type="NCBI Taxonomy" id="218851"/>
    <lineage>
        <taxon>Eukaryota</taxon>
        <taxon>Viridiplantae</taxon>
        <taxon>Streptophyta</taxon>
        <taxon>Embryophyta</taxon>
        <taxon>Tracheophyta</taxon>
        <taxon>Spermatophyta</taxon>
        <taxon>Magnoliopsida</taxon>
        <taxon>Ranunculales</taxon>
        <taxon>Ranunculaceae</taxon>
        <taxon>Thalictroideae</taxon>
        <taxon>Aquilegia</taxon>
    </lineage>
</organism>
<evidence type="ECO:0000256" key="2">
    <source>
        <dbReference type="ARBA" id="ARBA00022801"/>
    </source>
</evidence>
<accession>A0A2G5EZD5</accession>
<dbReference type="InParanoid" id="A0A2G5EZD5"/>
<dbReference type="GO" id="GO:0008408">
    <property type="term" value="F:3'-5' exonuclease activity"/>
    <property type="evidence" value="ECO:0007669"/>
    <property type="project" value="InterPro"/>
</dbReference>
<dbReference type="FunCoup" id="A0A2G5EZD5">
    <property type="interactions" value="146"/>
</dbReference>
<dbReference type="Proteomes" id="UP000230069">
    <property type="component" value="Unassembled WGS sequence"/>
</dbReference>
<evidence type="ECO:0000313" key="5">
    <source>
        <dbReference type="Proteomes" id="UP000230069"/>
    </source>
</evidence>
<dbReference type="OrthoDB" id="10261556at2759"/>
<keyword evidence="5" id="KW-1185">Reference proteome</keyword>
<evidence type="ECO:0000256" key="1">
    <source>
        <dbReference type="ARBA" id="ARBA00022722"/>
    </source>
</evidence>
<dbReference type="CDD" id="cd06141">
    <property type="entry name" value="WRN_exo"/>
    <property type="match status" value="1"/>
</dbReference>
<dbReference type="EMBL" id="KZ305020">
    <property type="protein sequence ID" value="PIA61007.1"/>
    <property type="molecule type" value="Genomic_DNA"/>
</dbReference>
<dbReference type="PANTHER" id="PTHR13620">
    <property type="entry name" value="3-5 EXONUCLEASE"/>
    <property type="match status" value="1"/>
</dbReference>
<dbReference type="STRING" id="218851.A0A2G5EZD5"/>
<keyword evidence="2" id="KW-0378">Hydrolase</keyword>
<protein>
    <recommendedName>
        <fullName evidence="3">3'-5' exonuclease domain-containing protein</fullName>
    </recommendedName>
</protein>
<dbReference type="Pfam" id="PF01612">
    <property type="entry name" value="DNA_pol_A_exo1"/>
    <property type="match status" value="1"/>
</dbReference>